<name>A0A7K1LAJ0_9ACTN</name>
<reference evidence="2 3" key="1">
    <citation type="submission" date="2019-11" db="EMBL/GenBank/DDBJ databases">
        <authorList>
            <person name="Cao P."/>
        </authorList>
    </citation>
    <scope>NUCLEOTIDE SEQUENCE [LARGE SCALE GENOMIC DNA]</scope>
    <source>
        <strain evidence="2 3">NEAU-AAG5</strain>
    </source>
</reference>
<dbReference type="AlphaFoldDB" id="A0A7K1LAJ0"/>
<feature type="compositionally biased region" description="Basic and acidic residues" evidence="1">
    <location>
        <begin position="367"/>
        <end position="389"/>
    </location>
</feature>
<organism evidence="2 3">
    <name type="scientific">Actinomadura litoris</name>
    <dbReference type="NCBI Taxonomy" id="2678616"/>
    <lineage>
        <taxon>Bacteria</taxon>
        <taxon>Bacillati</taxon>
        <taxon>Actinomycetota</taxon>
        <taxon>Actinomycetes</taxon>
        <taxon>Streptosporangiales</taxon>
        <taxon>Thermomonosporaceae</taxon>
        <taxon>Actinomadura</taxon>
    </lineage>
</organism>
<protein>
    <submittedName>
        <fullName evidence="2">Uncharacterized protein</fullName>
    </submittedName>
</protein>
<gene>
    <name evidence="2" type="ORF">GNZ18_33325</name>
</gene>
<evidence type="ECO:0000256" key="1">
    <source>
        <dbReference type="SAM" id="MobiDB-lite"/>
    </source>
</evidence>
<sequence>MPESPRAAPAPEPVPAALLGARGVFIWQKALHIAGLDLPEKVRYTLCVLALYMNPDGTQGRPGYHRFVLARGGTERTLRRHLDQAIAGGWLMCVQRGGRNGDGTTRASVYIATFPAAVFARLAEILAPAWGDCELPEMAAEALPAEPSQADTQERPVETAPHPDTYECPDEDSQPDKTRTSTGHPDASTGHAACPPTDQVHRPDTPISQSTRARDRQGTRWLHERYGLTDEEAAAVIEVVRGRAGTRVVDLVKYMESMTVHPDGSPKTDLLDIVEAVQLHSTATTTAPDDDDDPYDDRTPTGPALPDSRSVAEALAAATPDRQPEHDGPRPSVAQTIAAARKHLAQIAAESEAARLAKRPPALPGRWEPEPADQHTHHTPEHLRERMHEQTITGAP</sequence>
<dbReference type="RefSeq" id="WP_156220609.1">
    <property type="nucleotide sequence ID" value="NZ_WOFH01000014.1"/>
</dbReference>
<feature type="region of interest" description="Disordered" evidence="1">
    <location>
        <begin position="143"/>
        <end position="218"/>
    </location>
</feature>
<dbReference type="Proteomes" id="UP000432015">
    <property type="component" value="Unassembled WGS sequence"/>
</dbReference>
<evidence type="ECO:0000313" key="3">
    <source>
        <dbReference type="Proteomes" id="UP000432015"/>
    </source>
</evidence>
<feature type="region of interest" description="Disordered" evidence="1">
    <location>
        <begin position="283"/>
        <end position="396"/>
    </location>
</feature>
<proteinExistence type="predicted"/>
<evidence type="ECO:0000313" key="2">
    <source>
        <dbReference type="EMBL" id="MUN41438.1"/>
    </source>
</evidence>
<keyword evidence="3" id="KW-1185">Reference proteome</keyword>
<accession>A0A7K1LAJ0</accession>
<comment type="caution">
    <text evidence="2">The sequence shown here is derived from an EMBL/GenBank/DDBJ whole genome shotgun (WGS) entry which is preliminary data.</text>
</comment>
<dbReference type="EMBL" id="WOFH01000014">
    <property type="protein sequence ID" value="MUN41438.1"/>
    <property type="molecule type" value="Genomic_DNA"/>
</dbReference>